<dbReference type="EMBL" id="JBIASD010000006">
    <property type="protein sequence ID" value="MFF3666468.1"/>
    <property type="molecule type" value="Genomic_DNA"/>
</dbReference>
<keyword evidence="2" id="KW-0328">Glycosyltransferase</keyword>
<reference evidence="8 9" key="1">
    <citation type="submission" date="2024-10" db="EMBL/GenBank/DDBJ databases">
        <title>The Natural Products Discovery Center: Release of the First 8490 Sequenced Strains for Exploring Actinobacteria Biosynthetic Diversity.</title>
        <authorList>
            <person name="Kalkreuter E."/>
            <person name="Kautsar S.A."/>
            <person name="Yang D."/>
            <person name="Bader C.D."/>
            <person name="Teijaro C.N."/>
            <person name="Fluegel L."/>
            <person name="Davis C.M."/>
            <person name="Simpson J.R."/>
            <person name="Lauterbach L."/>
            <person name="Steele A.D."/>
            <person name="Gui C."/>
            <person name="Meng S."/>
            <person name="Li G."/>
            <person name="Viehrig K."/>
            <person name="Ye F."/>
            <person name="Su P."/>
            <person name="Kiefer A.F."/>
            <person name="Nichols A."/>
            <person name="Cepeda A.J."/>
            <person name="Yan W."/>
            <person name="Fan B."/>
            <person name="Jiang Y."/>
            <person name="Adhikari A."/>
            <person name="Zheng C.-J."/>
            <person name="Schuster L."/>
            <person name="Cowan T.M."/>
            <person name="Smanski M.J."/>
            <person name="Chevrette M.G."/>
            <person name="De Carvalho L.P.S."/>
            <person name="Shen B."/>
        </authorList>
    </citation>
    <scope>NUCLEOTIDE SEQUENCE [LARGE SCALE GENOMIC DNA]</scope>
    <source>
        <strain evidence="8 9">NPDC002173</strain>
    </source>
</reference>
<dbReference type="InterPro" id="IPR005195">
    <property type="entry name" value="Glyco_hydro_65_M"/>
</dbReference>
<evidence type="ECO:0000313" key="9">
    <source>
        <dbReference type="Proteomes" id="UP001602013"/>
    </source>
</evidence>
<protein>
    <submittedName>
        <fullName evidence="8">Glycoside hydrolase family 65 protein</fullName>
    </submittedName>
</protein>
<evidence type="ECO:0000259" key="7">
    <source>
        <dbReference type="Pfam" id="PF03636"/>
    </source>
</evidence>
<keyword evidence="3" id="KW-0808">Transferase</keyword>
<dbReference type="Pfam" id="PF03633">
    <property type="entry name" value="Glyco_hydro_65C"/>
    <property type="match status" value="1"/>
</dbReference>
<dbReference type="InterPro" id="IPR005196">
    <property type="entry name" value="Glyco_hydro_65_N"/>
</dbReference>
<dbReference type="InterPro" id="IPR012341">
    <property type="entry name" value="6hp_glycosidase-like_sf"/>
</dbReference>
<dbReference type="Proteomes" id="UP001602013">
    <property type="component" value="Unassembled WGS sequence"/>
</dbReference>
<feature type="domain" description="Glycoside hydrolase family 65 central catalytic" evidence="5">
    <location>
        <begin position="313"/>
        <end position="705"/>
    </location>
</feature>
<dbReference type="SUPFAM" id="SSF48208">
    <property type="entry name" value="Six-hairpin glycosidases"/>
    <property type="match status" value="1"/>
</dbReference>
<evidence type="ECO:0000259" key="5">
    <source>
        <dbReference type="Pfam" id="PF03632"/>
    </source>
</evidence>
<comment type="caution">
    <text evidence="8">The sequence shown here is derived from an EMBL/GenBank/DDBJ whole genome shotgun (WGS) entry which is preliminary data.</text>
</comment>
<dbReference type="Gene3D" id="2.60.420.10">
    <property type="entry name" value="Maltose phosphorylase, domain 3"/>
    <property type="match status" value="1"/>
</dbReference>
<dbReference type="PANTHER" id="PTHR11051">
    <property type="entry name" value="GLYCOSYL HYDROLASE-RELATED"/>
    <property type="match status" value="1"/>
</dbReference>
<dbReference type="InterPro" id="IPR037018">
    <property type="entry name" value="GH65_N"/>
</dbReference>
<feature type="domain" description="Glycoside hydrolase family 65 C-terminal" evidence="6">
    <location>
        <begin position="715"/>
        <end position="778"/>
    </location>
</feature>
<sequence length="795" mass="89118">MNPWSLVYEGFDPDQEGRREALCTLGNGRFATRGAAPESVADDVHYPGTYVAGCYDRLTSSVAGHQVTNEDMVNLPNWLPLTFATPDGDWFSPRSADLLDYRQELDLWHGVLHRRLRFRDAAGRVTSVRQRRLVSMADPFVAALETTFTAEDWSGPLRVASALDGRVVNGGVPRYRDLRGDHLTGHATGIEGALTWLRARTRSSGVEVVLAARLRVTPRECAGQPEIAQGDDRVTETRVLALERGRPVTVTKTVSLVTSRDHAIADAWSGAVRSARRAPGFATLLKRHATAWRGLWGRARLEVSGAHIQRDIRLNTFHLLQTLSPHTADLDVGVPARGLHGEAYRGHVFWDELFVLPWLSLRFPEIVQSLLRYRLRRLPEARATARALGLRGSMFPWQSGSDGRDETQRLHLNPRSGRWNPDNSRLQRHVGLAVGYNAWLHYAITGDMEFLTGTGARLLVETARFFASLVRLDPVSARYEIHGVMGPDEYHDGYPGAASPGLDNNAYTNIMTVWLLLRARQALDLLPRRAREELRRRLDLTDAETERWEEITRRMRVDFLPDGVISQFSGYEKLAELDWERYAGVRRLDRALNAEGDSTNRYQASKQADVLMLFYLLTAGELRRILERLGYPIAPDMVRRTVHHYLARTSHGSTLSAVVHAWVLARADRAGSWRFFTETLTGDLNDVQGGTTAEGIHLGAMAGTLDLVERCYLDLEPRPDGLHLNPVLPARLTTLSLCLRYRGAELAIEAGPAQVRITRADDGPPTVDVAVTGRHVRLRRGESHTFPLPAHRDER</sequence>
<keyword evidence="8" id="KW-0378">Hydrolase</keyword>
<dbReference type="GO" id="GO:0016787">
    <property type="term" value="F:hydrolase activity"/>
    <property type="evidence" value="ECO:0007669"/>
    <property type="project" value="UniProtKB-KW"/>
</dbReference>
<dbReference type="PIRSF" id="PIRSF036289">
    <property type="entry name" value="Glycosyl_hydrolase_malt_phosph"/>
    <property type="match status" value="1"/>
</dbReference>
<dbReference type="InterPro" id="IPR005194">
    <property type="entry name" value="Glyco_hydro_65_C"/>
</dbReference>
<evidence type="ECO:0000256" key="4">
    <source>
        <dbReference type="ARBA" id="ARBA00023295"/>
    </source>
</evidence>
<dbReference type="InterPro" id="IPR008928">
    <property type="entry name" value="6-hairpin_glycosidase_sf"/>
</dbReference>
<dbReference type="Pfam" id="PF03632">
    <property type="entry name" value="Glyco_hydro_65m"/>
    <property type="match status" value="1"/>
</dbReference>
<proteinExistence type="inferred from homology"/>
<feature type="domain" description="Glycoside hydrolase family 65 N-terminal" evidence="7">
    <location>
        <begin position="8"/>
        <end position="260"/>
    </location>
</feature>
<accession>A0ABW6SNI5</accession>
<organism evidence="8 9">
    <name type="scientific">Microtetraspora malaysiensis</name>
    <dbReference type="NCBI Taxonomy" id="161358"/>
    <lineage>
        <taxon>Bacteria</taxon>
        <taxon>Bacillati</taxon>
        <taxon>Actinomycetota</taxon>
        <taxon>Actinomycetes</taxon>
        <taxon>Streptosporangiales</taxon>
        <taxon>Streptosporangiaceae</taxon>
        <taxon>Microtetraspora</taxon>
    </lineage>
</organism>
<dbReference type="InterPro" id="IPR017045">
    <property type="entry name" value="Malt_Pase/Glycosyl_Hdrlase"/>
</dbReference>
<keyword evidence="9" id="KW-1185">Reference proteome</keyword>
<dbReference type="RefSeq" id="WP_387411009.1">
    <property type="nucleotide sequence ID" value="NZ_JBIASD010000006.1"/>
</dbReference>
<gene>
    <name evidence="8" type="ORF">ACFYXI_12810</name>
</gene>
<keyword evidence="4" id="KW-0326">Glycosidase</keyword>
<evidence type="ECO:0000256" key="2">
    <source>
        <dbReference type="ARBA" id="ARBA00022676"/>
    </source>
</evidence>
<evidence type="ECO:0000313" key="8">
    <source>
        <dbReference type="EMBL" id="MFF3666468.1"/>
    </source>
</evidence>
<dbReference type="Pfam" id="PF03636">
    <property type="entry name" value="Glyco_hydro_65N"/>
    <property type="match status" value="1"/>
</dbReference>
<dbReference type="InterPro" id="IPR011013">
    <property type="entry name" value="Gal_mutarotase_sf_dom"/>
</dbReference>
<dbReference type="Gene3D" id="1.50.10.10">
    <property type="match status" value="1"/>
</dbReference>
<comment type="similarity">
    <text evidence="1">Belongs to the glycosyl hydrolase 65 family.</text>
</comment>
<evidence type="ECO:0000259" key="6">
    <source>
        <dbReference type="Pfam" id="PF03633"/>
    </source>
</evidence>
<evidence type="ECO:0000256" key="1">
    <source>
        <dbReference type="ARBA" id="ARBA00006768"/>
    </source>
</evidence>
<dbReference type="SUPFAM" id="SSF74650">
    <property type="entry name" value="Galactose mutarotase-like"/>
    <property type="match status" value="1"/>
</dbReference>
<evidence type="ECO:0000256" key="3">
    <source>
        <dbReference type="ARBA" id="ARBA00022679"/>
    </source>
</evidence>
<dbReference type="PANTHER" id="PTHR11051:SF8">
    <property type="entry name" value="PROTEIN-GLUCOSYLGALACTOSYLHYDROXYLYSINE GLUCOSIDASE"/>
    <property type="match status" value="1"/>
</dbReference>
<name>A0ABW6SNI5_9ACTN</name>
<dbReference type="Gene3D" id="2.70.98.40">
    <property type="entry name" value="Glycoside hydrolase, family 65, N-terminal domain"/>
    <property type="match status" value="1"/>
</dbReference>